<evidence type="ECO:0000313" key="4">
    <source>
        <dbReference type="Proteomes" id="UP000007305"/>
    </source>
</evidence>
<reference evidence="3" key="2">
    <citation type="submission" date="2019-07" db="EMBL/GenBank/DDBJ databases">
        <authorList>
            <person name="Seetharam A."/>
            <person name="Woodhouse M."/>
            <person name="Cannon E."/>
        </authorList>
    </citation>
    <scope>NUCLEOTIDE SEQUENCE [LARGE SCALE GENOMIC DNA]</scope>
    <source>
        <strain evidence="3">cv. B73</strain>
    </source>
</reference>
<reference evidence="3" key="3">
    <citation type="submission" date="2021-05" db="UniProtKB">
        <authorList>
            <consortium name="EnsemblPlants"/>
        </authorList>
    </citation>
    <scope>IDENTIFICATION</scope>
    <source>
        <strain evidence="3">cv. B73</strain>
    </source>
</reference>
<protein>
    <submittedName>
        <fullName evidence="3">Uncharacterized protein</fullName>
    </submittedName>
</protein>
<sequence length="63" mass="7211">MIVSKIEAGKRFTVYVVVPMWPEGVPESASIQAILDWQRRTMEMMYTDIAQALEANRIEANPK</sequence>
<dbReference type="AlphaFoldDB" id="A0A804NTG3"/>
<dbReference type="EnsemblPlants" id="Zm00001eb184950_T001">
    <property type="protein sequence ID" value="Zm00001eb184950_P001"/>
    <property type="gene ID" value="Zm00001eb184950"/>
</dbReference>
<evidence type="ECO:0000256" key="2">
    <source>
        <dbReference type="ARBA" id="ARBA00023098"/>
    </source>
</evidence>
<dbReference type="Proteomes" id="UP000007305">
    <property type="component" value="Chromosome 4"/>
</dbReference>
<dbReference type="GO" id="GO:0006629">
    <property type="term" value="P:lipid metabolic process"/>
    <property type="evidence" value="ECO:0007669"/>
    <property type="project" value="UniProtKB-KW"/>
</dbReference>
<reference evidence="4" key="1">
    <citation type="journal article" date="2009" name="Science">
        <title>The B73 maize genome: complexity, diversity, and dynamics.</title>
        <authorList>
            <person name="Schnable P.S."/>
            <person name="Ware D."/>
            <person name="Fulton R.S."/>
            <person name="Stein J.C."/>
            <person name="Wei F."/>
            <person name="Pasternak S."/>
            <person name="Liang C."/>
            <person name="Zhang J."/>
            <person name="Fulton L."/>
            <person name="Graves T.A."/>
            <person name="Minx P."/>
            <person name="Reily A.D."/>
            <person name="Courtney L."/>
            <person name="Kruchowski S.S."/>
            <person name="Tomlinson C."/>
            <person name="Strong C."/>
            <person name="Delehaunty K."/>
            <person name="Fronick C."/>
            <person name="Courtney B."/>
            <person name="Rock S.M."/>
            <person name="Belter E."/>
            <person name="Du F."/>
            <person name="Kim K."/>
            <person name="Abbott R.M."/>
            <person name="Cotton M."/>
            <person name="Levy A."/>
            <person name="Marchetto P."/>
            <person name="Ochoa K."/>
            <person name="Jackson S.M."/>
            <person name="Gillam B."/>
            <person name="Chen W."/>
            <person name="Yan L."/>
            <person name="Higginbotham J."/>
            <person name="Cardenas M."/>
            <person name="Waligorski J."/>
            <person name="Applebaum E."/>
            <person name="Phelps L."/>
            <person name="Falcone J."/>
            <person name="Kanchi K."/>
            <person name="Thane T."/>
            <person name="Scimone A."/>
            <person name="Thane N."/>
            <person name="Henke J."/>
            <person name="Wang T."/>
            <person name="Ruppert J."/>
            <person name="Shah N."/>
            <person name="Rotter K."/>
            <person name="Hodges J."/>
            <person name="Ingenthron E."/>
            <person name="Cordes M."/>
            <person name="Kohlberg S."/>
            <person name="Sgro J."/>
            <person name="Delgado B."/>
            <person name="Mead K."/>
            <person name="Chinwalla A."/>
            <person name="Leonard S."/>
            <person name="Crouse K."/>
            <person name="Collura K."/>
            <person name="Kudrna D."/>
            <person name="Currie J."/>
            <person name="He R."/>
            <person name="Angelova A."/>
            <person name="Rajasekar S."/>
            <person name="Mueller T."/>
            <person name="Lomeli R."/>
            <person name="Scara G."/>
            <person name="Ko A."/>
            <person name="Delaney K."/>
            <person name="Wissotski M."/>
            <person name="Lopez G."/>
            <person name="Campos D."/>
            <person name="Braidotti M."/>
            <person name="Ashley E."/>
            <person name="Golser W."/>
            <person name="Kim H."/>
            <person name="Lee S."/>
            <person name="Lin J."/>
            <person name="Dujmic Z."/>
            <person name="Kim W."/>
            <person name="Talag J."/>
            <person name="Zuccolo A."/>
            <person name="Fan C."/>
            <person name="Sebastian A."/>
            <person name="Kramer M."/>
            <person name="Spiegel L."/>
            <person name="Nascimento L."/>
            <person name="Zutavern T."/>
            <person name="Miller B."/>
            <person name="Ambroise C."/>
            <person name="Muller S."/>
            <person name="Spooner W."/>
            <person name="Narechania A."/>
            <person name="Ren L."/>
            <person name="Wei S."/>
            <person name="Kumari S."/>
            <person name="Faga B."/>
            <person name="Levy M.J."/>
            <person name="McMahan L."/>
            <person name="Van Buren P."/>
            <person name="Vaughn M.W."/>
            <person name="Ying K."/>
            <person name="Yeh C.-T."/>
            <person name="Emrich S.J."/>
            <person name="Jia Y."/>
            <person name="Kalyanaraman A."/>
            <person name="Hsia A.-P."/>
            <person name="Barbazuk W.B."/>
            <person name="Baucom R.S."/>
            <person name="Brutnell T.P."/>
            <person name="Carpita N.C."/>
            <person name="Chaparro C."/>
            <person name="Chia J.-M."/>
            <person name="Deragon J.-M."/>
            <person name="Estill J.C."/>
            <person name="Fu Y."/>
            <person name="Jeddeloh J.A."/>
            <person name="Han Y."/>
            <person name="Lee H."/>
            <person name="Li P."/>
            <person name="Lisch D.R."/>
            <person name="Liu S."/>
            <person name="Liu Z."/>
            <person name="Nagel D.H."/>
            <person name="McCann M.C."/>
            <person name="SanMiguel P."/>
            <person name="Myers A.M."/>
            <person name="Nettleton D."/>
            <person name="Nguyen J."/>
            <person name="Penning B.W."/>
            <person name="Ponnala L."/>
            <person name="Schneider K.L."/>
            <person name="Schwartz D.C."/>
            <person name="Sharma A."/>
            <person name="Soderlund C."/>
            <person name="Springer N.M."/>
            <person name="Sun Q."/>
            <person name="Wang H."/>
            <person name="Waterman M."/>
            <person name="Westerman R."/>
            <person name="Wolfgruber T.K."/>
            <person name="Yang L."/>
            <person name="Yu Y."/>
            <person name="Zhang L."/>
            <person name="Zhou S."/>
            <person name="Zhu Q."/>
            <person name="Bennetzen J.L."/>
            <person name="Dawe R.K."/>
            <person name="Jiang J."/>
            <person name="Jiang N."/>
            <person name="Presting G.G."/>
            <person name="Wessler S.R."/>
            <person name="Aluru S."/>
            <person name="Martienssen R.A."/>
            <person name="Clifton S.W."/>
            <person name="McCombie W.R."/>
            <person name="Wing R.A."/>
            <person name="Wilson R.K."/>
        </authorList>
    </citation>
    <scope>NUCLEOTIDE SEQUENCE [LARGE SCALE GENOMIC DNA]</scope>
    <source>
        <strain evidence="4">cv. B73</strain>
    </source>
</reference>
<dbReference type="InParanoid" id="A0A804NTG3"/>
<proteinExistence type="predicted"/>
<evidence type="ECO:0000256" key="1">
    <source>
        <dbReference type="ARBA" id="ARBA00022737"/>
    </source>
</evidence>
<keyword evidence="4" id="KW-1185">Reference proteome</keyword>
<organism evidence="3 4">
    <name type="scientific">Zea mays</name>
    <name type="common">Maize</name>
    <dbReference type="NCBI Taxonomy" id="4577"/>
    <lineage>
        <taxon>Eukaryota</taxon>
        <taxon>Viridiplantae</taxon>
        <taxon>Streptophyta</taxon>
        <taxon>Embryophyta</taxon>
        <taxon>Tracheophyta</taxon>
        <taxon>Spermatophyta</taxon>
        <taxon>Magnoliopsida</taxon>
        <taxon>Liliopsida</taxon>
        <taxon>Poales</taxon>
        <taxon>Poaceae</taxon>
        <taxon>PACMAD clade</taxon>
        <taxon>Panicoideae</taxon>
        <taxon>Andropogonodae</taxon>
        <taxon>Andropogoneae</taxon>
        <taxon>Tripsacinae</taxon>
        <taxon>Zea</taxon>
    </lineage>
</organism>
<dbReference type="PANTHER" id="PTHR18896">
    <property type="entry name" value="PHOSPHOLIPASE D"/>
    <property type="match status" value="1"/>
</dbReference>
<name>A0A804NTG3_MAIZE</name>
<dbReference type="InterPro" id="IPR015679">
    <property type="entry name" value="PLipase_D_fam"/>
</dbReference>
<accession>A0A804NTG3</accession>
<evidence type="ECO:0000313" key="3">
    <source>
        <dbReference type="EnsemblPlants" id="Zm00001eb184950_P001"/>
    </source>
</evidence>
<keyword evidence="2" id="KW-0443">Lipid metabolism</keyword>
<keyword evidence="1" id="KW-0677">Repeat</keyword>
<dbReference type="Gramene" id="Zm00001eb184950_T001">
    <property type="protein sequence ID" value="Zm00001eb184950_P001"/>
    <property type="gene ID" value="Zm00001eb184950"/>
</dbReference>
<dbReference type="PANTHER" id="PTHR18896:SF115">
    <property type="entry name" value="PHOSPHOLIPASE D ALPHA 1"/>
    <property type="match status" value="1"/>
</dbReference>